<accession>A0A8J7ICZ7</accession>
<dbReference type="Gene3D" id="2.60.120.620">
    <property type="entry name" value="q2cbj1_9rhob like domain"/>
    <property type="match status" value="1"/>
</dbReference>
<dbReference type="Proteomes" id="UP000662314">
    <property type="component" value="Unassembled WGS sequence"/>
</dbReference>
<evidence type="ECO:0000313" key="5">
    <source>
        <dbReference type="EMBL" id="MBH8576591.1"/>
    </source>
</evidence>
<organism evidence="5 6">
    <name type="scientific">Dendronalium phyllosphericum CENA369</name>
    <dbReference type="NCBI Taxonomy" id="1725256"/>
    <lineage>
        <taxon>Bacteria</taxon>
        <taxon>Bacillati</taxon>
        <taxon>Cyanobacteriota</taxon>
        <taxon>Cyanophyceae</taxon>
        <taxon>Nostocales</taxon>
        <taxon>Nostocaceae</taxon>
        <taxon>Dendronalium</taxon>
        <taxon>Dendronalium phyllosphericum</taxon>
    </lineage>
</organism>
<name>A0A8J7ICZ7_9NOST</name>
<dbReference type="GO" id="GO:0031418">
    <property type="term" value="F:L-ascorbic acid binding"/>
    <property type="evidence" value="ECO:0007669"/>
    <property type="project" value="InterPro"/>
</dbReference>
<evidence type="ECO:0000256" key="2">
    <source>
        <dbReference type="ARBA" id="ARBA00022964"/>
    </source>
</evidence>
<dbReference type="GO" id="GO:0016705">
    <property type="term" value="F:oxidoreductase activity, acting on paired donors, with incorporation or reduction of molecular oxygen"/>
    <property type="evidence" value="ECO:0007669"/>
    <property type="project" value="InterPro"/>
</dbReference>
<reference evidence="5 6" key="1">
    <citation type="journal article" date="2021" name="Int. J. Syst. Evol. Microbiol.">
        <title>Amazonocrinis nigriterrae gen. nov., sp. nov., Atlanticothrix silvestris gen. nov., sp. nov. and Dendronalium phyllosphericum gen. nov., sp. nov., nostocacean cyanobacteria from Brazilian environments.</title>
        <authorList>
            <person name="Alvarenga D.O."/>
            <person name="Andreote A.P.D."/>
            <person name="Branco L.H.Z."/>
            <person name="Delbaje E."/>
            <person name="Cruz R.B."/>
            <person name="Varani A.M."/>
            <person name="Fiore M.F."/>
        </authorList>
    </citation>
    <scope>NUCLEOTIDE SEQUENCE [LARGE SCALE GENOMIC DNA]</scope>
    <source>
        <strain evidence="5 6">CENA369</strain>
    </source>
</reference>
<dbReference type="InterPro" id="IPR006620">
    <property type="entry name" value="Pro_4_hyd_alph"/>
</dbReference>
<protein>
    <submittedName>
        <fullName evidence="5">2OG-Fe(II) oxygenase</fullName>
    </submittedName>
</protein>
<dbReference type="GO" id="GO:0051213">
    <property type="term" value="F:dioxygenase activity"/>
    <property type="evidence" value="ECO:0007669"/>
    <property type="project" value="UniProtKB-KW"/>
</dbReference>
<evidence type="ECO:0000256" key="1">
    <source>
        <dbReference type="ARBA" id="ARBA00001961"/>
    </source>
</evidence>
<keyword evidence="2" id="KW-0223">Dioxygenase</keyword>
<dbReference type="SMART" id="SM00702">
    <property type="entry name" value="P4Hc"/>
    <property type="match status" value="1"/>
</dbReference>
<dbReference type="Pfam" id="PF13640">
    <property type="entry name" value="2OG-FeII_Oxy_3"/>
    <property type="match status" value="1"/>
</dbReference>
<dbReference type="RefSeq" id="WP_214435318.1">
    <property type="nucleotide sequence ID" value="NZ_CAWPUQ010000161.1"/>
</dbReference>
<feature type="domain" description="Prolyl 4-hydroxylase alpha subunit" evidence="4">
    <location>
        <begin position="17"/>
        <end position="215"/>
    </location>
</feature>
<evidence type="ECO:0000256" key="3">
    <source>
        <dbReference type="ARBA" id="ARBA00023002"/>
    </source>
</evidence>
<dbReference type="AlphaFoldDB" id="A0A8J7ICZ7"/>
<sequence length="219" mass="26021">MLNLSAISNATMQSIPYKWIVFENLLDTSVQSELANSFPTTNYKEYHARDFELDEYPEYTYNDYRFFARCILDESKYKGLQDIKDLSLSWQKLIEELLTPDYREAMEHLTNLDLKNHSLTIYLTRHDLGFWNRPHTDIPRKHVTHLFYLNEGWNPEWGGYFRVLKDNQTTSVVKEVPPLPQYSVAIVRCDRSWHMVSPISLNATQHRLHLQTCFWLPES</sequence>
<proteinExistence type="predicted"/>
<comment type="cofactor">
    <cofactor evidence="1">
        <name>L-ascorbate</name>
        <dbReference type="ChEBI" id="CHEBI:38290"/>
    </cofactor>
</comment>
<evidence type="ECO:0000313" key="6">
    <source>
        <dbReference type="Proteomes" id="UP000662314"/>
    </source>
</evidence>
<gene>
    <name evidence="5" type="ORF">I8752_27090</name>
</gene>
<comment type="caution">
    <text evidence="5">The sequence shown here is derived from an EMBL/GenBank/DDBJ whole genome shotgun (WGS) entry which is preliminary data.</text>
</comment>
<keyword evidence="6" id="KW-1185">Reference proteome</keyword>
<keyword evidence="3" id="KW-0560">Oxidoreductase</keyword>
<evidence type="ECO:0000259" key="4">
    <source>
        <dbReference type="SMART" id="SM00702"/>
    </source>
</evidence>
<dbReference type="GO" id="GO:0005506">
    <property type="term" value="F:iron ion binding"/>
    <property type="evidence" value="ECO:0007669"/>
    <property type="project" value="InterPro"/>
</dbReference>
<dbReference type="InterPro" id="IPR044862">
    <property type="entry name" value="Pro_4_hyd_alph_FE2OG_OXY"/>
</dbReference>
<dbReference type="EMBL" id="JAECZA010000233">
    <property type="protein sequence ID" value="MBH8576591.1"/>
    <property type="molecule type" value="Genomic_DNA"/>
</dbReference>